<proteinExistence type="inferred from homology"/>
<keyword evidence="10" id="KW-0746">Sphingolipid metabolism</keyword>
<evidence type="ECO:0000259" key="18">
    <source>
        <dbReference type="Pfam" id="PF00173"/>
    </source>
</evidence>
<keyword evidence="9" id="KW-0479">Metal-binding</keyword>
<feature type="region of interest" description="Disordered" evidence="16">
    <location>
        <begin position="160"/>
        <end position="179"/>
    </location>
</feature>
<dbReference type="InterPro" id="IPR005804">
    <property type="entry name" value="FA_desaturase_dom"/>
</dbReference>
<dbReference type="GO" id="GO:0016717">
    <property type="term" value="F:oxidoreductase activity, acting on paired donors, with oxidation of a pair of donors resulting in the reduction of molecular oxygen to two molecules of water"/>
    <property type="evidence" value="ECO:0007669"/>
    <property type="project" value="TreeGrafter"/>
</dbReference>
<comment type="similarity">
    <text evidence="4">Belongs to the fatty acid desaturase type 1 family.</text>
</comment>
<feature type="transmembrane region" description="Helical" evidence="17">
    <location>
        <begin position="313"/>
        <end position="332"/>
    </location>
</feature>
<evidence type="ECO:0000313" key="21">
    <source>
        <dbReference type="Proteomes" id="UP000311382"/>
    </source>
</evidence>
<evidence type="ECO:0000313" key="20">
    <source>
        <dbReference type="EMBL" id="TNY22615.1"/>
    </source>
</evidence>
<dbReference type="GO" id="GO:0046872">
    <property type="term" value="F:metal ion binding"/>
    <property type="evidence" value="ECO:0007669"/>
    <property type="project" value="UniProtKB-KW"/>
</dbReference>
<dbReference type="InterPro" id="IPR001199">
    <property type="entry name" value="Cyt_B5-like_heme/steroid-bd"/>
</dbReference>
<dbReference type="STRING" id="5288.A0A5C5G119"/>
<keyword evidence="8 17" id="KW-0812">Transmembrane</keyword>
<dbReference type="PANTHER" id="PTHR19353:SF30">
    <property type="entry name" value="DELTA 8-(E)-SPHINGOLIPID DESATURASE"/>
    <property type="match status" value="1"/>
</dbReference>
<feature type="transmembrane region" description="Helical" evidence="17">
    <location>
        <begin position="246"/>
        <end position="267"/>
    </location>
</feature>
<evidence type="ECO:0000256" key="4">
    <source>
        <dbReference type="ARBA" id="ARBA00009295"/>
    </source>
</evidence>
<dbReference type="Pfam" id="PF00487">
    <property type="entry name" value="FA_desaturase"/>
    <property type="match status" value="1"/>
</dbReference>
<keyword evidence="15 17" id="KW-0472">Membrane</keyword>
<evidence type="ECO:0000256" key="2">
    <source>
        <dbReference type="ARBA" id="ARBA00004760"/>
    </source>
</evidence>
<feature type="domain" description="Cytochrome b5 heme-binding" evidence="18">
    <location>
        <begin position="63"/>
        <end position="124"/>
    </location>
</feature>
<sequence>MADASVASAPSPGPSKAATPSHPAPPSSRDSARLTCPGVPLPSNYESLPVLSRPAIAERITRGELLVLHPPLVYRVPHAWLNLHPGGHHSILHYVGRDASCEIEAYHTGRTVQQRMARWAVGRVEVDDDDETLGEGWRDMTPPIQLGMWPIPLPKITVTASSPPVSPAKSRSRLATTTTAAVEASSGKATEEARVLTPAMVDPPLAREDYAALPLTPSYQAHLRRSHKRLHERIHALGLDTPPPFLAGYGPSLVLYSALAALSVWAYRRAQASGSAWDWVLAAVFLGAFWHQITFVAHDTGHTALTGDWWTDRLWGVAIADFMGGLSIGWWCDNHNVHHLVTNAPEHDPDIQHLPFFAISTRFLEGIRSTYYDRLLVFDAFAKKLLPHQHKLYYVVMSFARFNLFALSYGFLLTRWPSRQSPLFKLRLLELVGIACFWTWFGRGVLGGIPGMRLRLLYLVVSFAVTSPLHVQIVLSHFSQPISIVPPSSSPASSPLPPSSLELLESHPHRQLRTTMDVSCPPYLDFLHGGLNFQTPHHLFPRIPRFRFRAVARVIERWHEGLEYKKMDFVQGNRSVLGVLRDVGDQVRLLAKVAEKEARGEGHHHH</sequence>
<comment type="pathway">
    <text evidence="2">Lipid metabolism; sphingolipid metabolism.</text>
</comment>
<dbReference type="Pfam" id="PF00173">
    <property type="entry name" value="Cyt-b5"/>
    <property type="match status" value="1"/>
</dbReference>
<evidence type="ECO:0000256" key="5">
    <source>
        <dbReference type="ARBA" id="ARBA00012019"/>
    </source>
</evidence>
<keyword evidence="11 17" id="KW-1133">Transmembrane helix</keyword>
<dbReference type="EMBL" id="SOZI01000022">
    <property type="protein sequence ID" value="TNY22615.1"/>
    <property type="molecule type" value="Genomic_DNA"/>
</dbReference>
<dbReference type="Gene3D" id="3.10.120.10">
    <property type="entry name" value="Cytochrome b5-like heme/steroid binding domain"/>
    <property type="match status" value="1"/>
</dbReference>
<keyword evidence="21" id="KW-1185">Reference proteome</keyword>
<feature type="region of interest" description="Disordered" evidence="16">
    <location>
        <begin position="1"/>
        <end position="38"/>
    </location>
</feature>
<evidence type="ECO:0000256" key="16">
    <source>
        <dbReference type="SAM" id="MobiDB-lite"/>
    </source>
</evidence>
<keyword evidence="13" id="KW-0408">Iron</keyword>
<comment type="subcellular location">
    <subcellularLocation>
        <location evidence="1">Membrane</location>
        <topology evidence="1">Multi-pass membrane protein</topology>
    </subcellularLocation>
</comment>
<evidence type="ECO:0000256" key="3">
    <source>
        <dbReference type="ARBA" id="ARBA00004991"/>
    </source>
</evidence>
<dbReference type="OrthoDB" id="260091at2759"/>
<keyword evidence="12" id="KW-0560">Oxidoreductase</keyword>
<evidence type="ECO:0000256" key="13">
    <source>
        <dbReference type="ARBA" id="ARBA00023004"/>
    </source>
</evidence>
<evidence type="ECO:0000259" key="19">
    <source>
        <dbReference type="Pfam" id="PF00487"/>
    </source>
</evidence>
<keyword evidence="7" id="KW-0349">Heme</keyword>
<feature type="transmembrane region" description="Helical" evidence="17">
    <location>
        <begin position="431"/>
        <end position="449"/>
    </location>
</feature>
<evidence type="ECO:0000256" key="8">
    <source>
        <dbReference type="ARBA" id="ARBA00022692"/>
    </source>
</evidence>
<evidence type="ECO:0000256" key="1">
    <source>
        <dbReference type="ARBA" id="ARBA00004141"/>
    </source>
</evidence>
<evidence type="ECO:0000256" key="12">
    <source>
        <dbReference type="ARBA" id="ARBA00023002"/>
    </source>
</evidence>
<dbReference type="InterPro" id="IPR036400">
    <property type="entry name" value="Cyt_B5-like_heme/steroid_sf"/>
</dbReference>
<dbReference type="EC" id="1.14.19.18" evidence="5"/>
<dbReference type="PANTHER" id="PTHR19353">
    <property type="entry name" value="FATTY ACID DESATURASE 2"/>
    <property type="match status" value="1"/>
</dbReference>
<comment type="pathway">
    <text evidence="3">Sphingolipid metabolism.</text>
</comment>
<organism evidence="20 21">
    <name type="scientific">Rhodotorula diobovata</name>
    <dbReference type="NCBI Taxonomy" id="5288"/>
    <lineage>
        <taxon>Eukaryota</taxon>
        <taxon>Fungi</taxon>
        <taxon>Dikarya</taxon>
        <taxon>Basidiomycota</taxon>
        <taxon>Pucciniomycotina</taxon>
        <taxon>Microbotryomycetes</taxon>
        <taxon>Sporidiobolales</taxon>
        <taxon>Sporidiobolaceae</taxon>
        <taxon>Rhodotorula</taxon>
    </lineage>
</organism>
<feature type="compositionally biased region" description="Low complexity" evidence="16">
    <location>
        <begin position="1"/>
        <end position="21"/>
    </location>
</feature>
<evidence type="ECO:0000256" key="14">
    <source>
        <dbReference type="ARBA" id="ARBA00023098"/>
    </source>
</evidence>
<evidence type="ECO:0000256" key="9">
    <source>
        <dbReference type="ARBA" id="ARBA00022723"/>
    </source>
</evidence>
<accession>A0A5C5G119</accession>
<feature type="transmembrane region" description="Helical" evidence="17">
    <location>
        <begin position="392"/>
        <end position="411"/>
    </location>
</feature>
<dbReference type="UniPathway" id="UPA00222"/>
<evidence type="ECO:0000256" key="15">
    <source>
        <dbReference type="ARBA" id="ARBA00023136"/>
    </source>
</evidence>
<evidence type="ECO:0000256" key="17">
    <source>
        <dbReference type="SAM" id="Phobius"/>
    </source>
</evidence>
<evidence type="ECO:0000256" key="7">
    <source>
        <dbReference type="ARBA" id="ARBA00022617"/>
    </source>
</evidence>
<evidence type="ECO:0000256" key="6">
    <source>
        <dbReference type="ARBA" id="ARBA00016939"/>
    </source>
</evidence>
<feature type="transmembrane region" description="Helical" evidence="17">
    <location>
        <begin position="276"/>
        <end position="293"/>
    </location>
</feature>
<dbReference type="AlphaFoldDB" id="A0A5C5G119"/>
<evidence type="ECO:0000256" key="11">
    <source>
        <dbReference type="ARBA" id="ARBA00022989"/>
    </source>
</evidence>
<feature type="domain" description="Fatty acid desaturase" evidence="19">
    <location>
        <begin position="279"/>
        <end position="556"/>
    </location>
</feature>
<comment type="caution">
    <text evidence="20">The sequence shown here is derived from an EMBL/GenBank/DDBJ whole genome shotgun (WGS) entry which is preliminary data.</text>
</comment>
<evidence type="ECO:0000256" key="10">
    <source>
        <dbReference type="ARBA" id="ARBA00022919"/>
    </source>
</evidence>
<dbReference type="Proteomes" id="UP000311382">
    <property type="component" value="Unassembled WGS sequence"/>
</dbReference>
<feature type="transmembrane region" description="Helical" evidence="17">
    <location>
        <begin position="456"/>
        <end position="475"/>
    </location>
</feature>
<gene>
    <name evidence="20" type="ORF">DMC30DRAFT_348638</name>
</gene>
<dbReference type="GO" id="GO:0006665">
    <property type="term" value="P:sphingolipid metabolic process"/>
    <property type="evidence" value="ECO:0007669"/>
    <property type="project" value="UniProtKB-UniPathway"/>
</dbReference>
<dbReference type="InterPro" id="IPR012171">
    <property type="entry name" value="Fatty_acid_desaturase"/>
</dbReference>
<dbReference type="GO" id="GO:0016020">
    <property type="term" value="C:membrane"/>
    <property type="evidence" value="ECO:0007669"/>
    <property type="project" value="UniProtKB-SubCell"/>
</dbReference>
<reference evidence="20 21" key="1">
    <citation type="submission" date="2019-03" db="EMBL/GenBank/DDBJ databases">
        <title>Rhodosporidium diobovatum UCD-FST 08-225 genome sequencing, assembly, and annotation.</title>
        <authorList>
            <person name="Fakankun I.U."/>
            <person name="Fristensky B."/>
            <person name="Levin D.B."/>
        </authorList>
    </citation>
    <scope>NUCLEOTIDE SEQUENCE [LARGE SCALE GENOMIC DNA]</scope>
    <source>
        <strain evidence="20 21">UCD-FST 08-225</strain>
    </source>
</reference>
<keyword evidence="14" id="KW-0443">Lipid metabolism</keyword>
<dbReference type="PIRSF" id="PIRSF015921">
    <property type="entry name" value="FA_sphinglp_des"/>
    <property type="match status" value="1"/>
</dbReference>
<dbReference type="SUPFAM" id="SSF55856">
    <property type="entry name" value="Cytochrome b5-like heme/steroid binding domain"/>
    <property type="match status" value="1"/>
</dbReference>
<protein>
    <recommendedName>
        <fullName evidence="6">Delta 8-(E)-sphingolipid desaturase</fullName>
        <ecNumber evidence="5">1.14.19.18</ecNumber>
    </recommendedName>
</protein>
<dbReference type="CDD" id="cd03506">
    <property type="entry name" value="Delta6-FADS-like"/>
    <property type="match status" value="1"/>
</dbReference>
<name>A0A5C5G119_9BASI</name>